<accession>A0AAV7PY27</accession>
<dbReference type="AlphaFoldDB" id="A0AAV7PY27"/>
<evidence type="ECO:0000313" key="3">
    <source>
        <dbReference type="Proteomes" id="UP001066276"/>
    </source>
</evidence>
<dbReference type="Proteomes" id="UP001066276">
    <property type="component" value="Chromosome 7"/>
</dbReference>
<comment type="caution">
    <text evidence="2">The sequence shown here is derived from an EMBL/GenBank/DDBJ whole genome shotgun (WGS) entry which is preliminary data.</text>
</comment>
<feature type="region of interest" description="Disordered" evidence="1">
    <location>
        <begin position="51"/>
        <end position="90"/>
    </location>
</feature>
<organism evidence="2 3">
    <name type="scientific">Pleurodeles waltl</name>
    <name type="common">Iberian ribbed newt</name>
    <dbReference type="NCBI Taxonomy" id="8319"/>
    <lineage>
        <taxon>Eukaryota</taxon>
        <taxon>Metazoa</taxon>
        <taxon>Chordata</taxon>
        <taxon>Craniata</taxon>
        <taxon>Vertebrata</taxon>
        <taxon>Euteleostomi</taxon>
        <taxon>Amphibia</taxon>
        <taxon>Batrachia</taxon>
        <taxon>Caudata</taxon>
        <taxon>Salamandroidea</taxon>
        <taxon>Salamandridae</taxon>
        <taxon>Pleurodelinae</taxon>
        <taxon>Pleurodeles</taxon>
    </lineage>
</organism>
<evidence type="ECO:0000313" key="2">
    <source>
        <dbReference type="EMBL" id="KAJ1133251.1"/>
    </source>
</evidence>
<protein>
    <submittedName>
        <fullName evidence="2">Uncharacterized protein</fullName>
    </submittedName>
</protein>
<sequence>MGTLTVCSARWPGLGRERGHRSSSCGRRAARKAPWWQGRFRRTPWACDPGAFGAALEQPGESPEPWPPVLSEPGALEDGGPGAERALLGA</sequence>
<reference evidence="2" key="1">
    <citation type="journal article" date="2022" name="bioRxiv">
        <title>Sequencing and chromosome-scale assembly of the giantPleurodeles waltlgenome.</title>
        <authorList>
            <person name="Brown T."/>
            <person name="Elewa A."/>
            <person name="Iarovenko S."/>
            <person name="Subramanian E."/>
            <person name="Araus A.J."/>
            <person name="Petzold A."/>
            <person name="Susuki M."/>
            <person name="Suzuki K.-i.T."/>
            <person name="Hayashi T."/>
            <person name="Toyoda A."/>
            <person name="Oliveira C."/>
            <person name="Osipova E."/>
            <person name="Leigh N.D."/>
            <person name="Simon A."/>
            <person name="Yun M.H."/>
        </authorList>
    </citation>
    <scope>NUCLEOTIDE SEQUENCE</scope>
    <source>
        <strain evidence="2">20211129_DDA</strain>
        <tissue evidence="2">Liver</tissue>
    </source>
</reference>
<dbReference type="EMBL" id="JANPWB010000011">
    <property type="protein sequence ID" value="KAJ1133251.1"/>
    <property type="molecule type" value="Genomic_DNA"/>
</dbReference>
<keyword evidence="3" id="KW-1185">Reference proteome</keyword>
<proteinExistence type="predicted"/>
<name>A0AAV7PY27_PLEWA</name>
<evidence type="ECO:0000256" key="1">
    <source>
        <dbReference type="SAM" id="MobiDB-lite"/>
    </source>
</evidence>
<gene>
    <name evidence="2" type="ORF">NDU88_011548</name>
</gene>